<accession>A0A423P2J8</accession>
<comment type="caution">
    <text evidence="1">The sequence shown here is derived from an EMBL/GenBank/DDBJ whole genome shotgun (WGS) entry which is preliminary data.</text>
</comment>
<dbReference type="AlphaFoldDB" id="A0A423P2J8"/>
<name>A0A423P2J8_PSEFL</name>
<protein>
    <submittedName>
        <fullName evidence="1">Uncharacterized protein</fullName>
    </submittedName>
</protein>
<evidence type="ECO:0000313" key="2">
    <source>
        <dbReference type="Proteomes" id="UP000283619"/>
    </source>
</evidence>
<organism evidence="1 2">
    <name type="scientific">Pseudomonas fluorescens</name>
    <dbReference type="NCBI Taxonomy" id="294"/>
    <lineage>
        <taxon>Bacteria</taxon>
        <taxon>Pseudomonadati</taxon>
        <taxon>Pseudomonadota</taxon>
        <taxon>Gammaproteobacteria</taxon>
        <taxon>Pseudomonadales</taxon>
        <taxon>Pseudomonadaceae</taxon>
        <taxon>Pseudomonas</taxon>
    </lineage>
</organism>
<sequence length="198" mass="22041">MIKLDPEINHTAIRAIKTMTRIPVSTRIMHVYLYTRAAFVAEENRLQEGRIVKIGVNGFRIKKPNDTEADILYKNVKALYLGNIKPGISKINGDLVAHRVLNKSGEAINVESIVPKCSPQELDYANNLVIEGDGESVRMWSQPPAESTADSFNMLELRIAPIFFNAMEDAGALPISMEDIGDPIDLISITLHRLEGKE</sequence>
<dbReference type="EMBL" id="MOBZ01000016">
    <property type="protein sequence ID" value="ROO06003.1"/>
    <property type="molecule type" value="Genomic_DNA"/>
</dbReference>
<evidence type="ECO:0000313" key="1">
    <source>
        <dbReference type="EMBL" id="ROO06003.1"/>
    </source>
</evidence>
<gene>
    <name evidence="1" type="ORF">BK673_19590</name>
</gene>
<proteinExistence type="predicted"/>
<reference evidence="1 2" key="1">
    <citation type="submission" date="2016-10" db="EMBL/GenBank/DDBJ databases">
        <title>Comparative genome analysis of multiple Pseudomonas spp. focuses on biocontrol and plant growth promoting traits.</title>
        <authorList>
            <person name="Tao X.-Y."/>
            <person name="Taylor C.G."/>
        </authorList>
    </citation>
    <scope>NUCLEOTIDE SEQUENCE [LARGE SCALE GENOMIC DNA]</scope>
    <source>
        <strain evidence="1 2">36G2</strain>
    </source>
</reference>
<dbReference type="RefSeq" id="WP_077572943.1">
    <property type="nucleotide sequence ID" value="NZ_MOBZ01000016.1"/>
</dbReference>
<dbReference type="Proteomes" id="UP000283619">
    <property type="component" value="Unassembled WGS sequence"/>
</dbReference>